<evidence type="ECO:0000313" key="16">
    <source>
        <dbReference type="Proteomes" id="UP001374579"/>
    </source>
</evidence>
<evidence type="ECO:0000256" key="1">
    <source>
        <dbReference type="ARBA" id="ARBA00004305"/>
    </source>
</evidence>
<feature type="region of interest" description="Disordered" evidence="13">
    <location>
        <begin position="405"/>
        <end position="460"/>
    </location>
</feature>
<comment type="similarity">
    <text evidence="2">Belongs to the class-II aminoacyl-tRNA synthetase family.</text>
</comment>
<dbReference type="GO" id="GO:0005759">
    <property type="term" value="C:mitochondrial matrix"/>
    <property type="evidence" value="ECO:0007669"/>
    <property type="project" value="UniProtKB-SubCell"/>
</dbReference>
<evidence type="ECO:0000256" key="11">
    <source>
        <dbReference type="ARBA" id="ARBA00031194"/>
    </source>
</evidence>
<dbReference type="GO" id="GO:0005524">
    <property type="term" value="F:ATP binding"/>
    <property type="evidence" value="ECO:0007669"/>
    <property type="project" value="UniProtKB-KW"/>
</dbReference>
<evidence type="ECO:0000256" key="13">
    <source>
        <dbReference type="SAM" id="MobiDB-lite"/>
    </source>
</evidence>
<dbReference type="Gene3D" id="3.30.930.10">
    <property type="entry name" value="Bira Bifunctional Protein, Domain 2"/>
    <property type="match status" value="1"/>
</dbReference>
<dbReference type="EMBL" id="JBAMIC010000012">
    <property type="protein sequence ID" value="KAK7098774.1"/>
    <property type="molecule type" value="Genomic_DNA"/>
</dbReference>
<dbReference type="FunFam" id="3.30.70.380:FF:000002">
    <property type="entry name" value="phenylalanine--tRNA ligase, mitochondrial"/>
    <property type="match status" value="1"/>
</dbReference>
<keyword evidence="16" id="KW-1185">Reference proteome</keyword>
<dbReference type="InterPro" id="IPR019446">
    <property type="entry name" value="BMT5-like"/>
</dbReference>
<evidence type="ECO:0000256" key="2">
    <source>
        <dbReference type="ARBA" id="ARBA00008226"/>
    </source>
</evidence>
<evidence type="ECO:0000256" key="10">
    <source>
        <dbReference type="ARBA" id="ARBA00023146"/>
    </source>
</evidence>
<dbReference type="PANTHER" id="PTHR11538:SF26">
    <property type="entry name" value="FERREDOXIN-FOLD ANTICODON-BINDING DOMAIN-CONTAINING PROTEIN 1"/>
    <property type="match status" value="1"/>
</dbReference>
<dbReference type="Pfam" id="PF10354">
    <property type="entry name" value="BMT5-like"/>
    <property type="match status" value="1"/>
</dbReference>
<feature type="region of interest" description="Disordered" evidence="13">
    <location>
        <begin position="348"/>
        <end position="370"/>
    </location>
</feature>
<feature type="domain" description="FDX-ACB" evidence="14">
    <location>
        <begin position="662"/>
        <end position="761"/>
    </location>
</feature>
<gene>
    <name evidence="15" type="ORF">V1264_003010</name>
</gene>
<dbReference type="SMART" id="SM00896">
    <property type="entry name" value="FDX-ACB"/>
    <property type="match status" value="1"/>
</dbReference>
<dbReference type="GO" id="GO:0070042">
    <property type="term" value="F:rRNA (uridine-N3-)-methyltransferase activity"/>
    <property type="evidence" value="ECO:0007669"/>
    <property type="project" value="InterPro"/>
</dbReference>
<keyword evidence="5" id="KW-0547">Nucleotide-binding</keyword>
<sequence>MNQPTEGRILLVGEGNFSLSASLIENRTVSGPQLTASCIDTFVAVQESHRLAASNIAFLEKARAMVLFEVDAVDMHNHPDIKLHEYERVVFNFPLADRHNIKKNRALLSDFFSSVKNILDSKRGQVMVTLCKGQGGTPADQPMRSWHDSWQAVSMAANAGLILTQIYPFQTQDFPRYHSVGFRFQDKCFNTDSALVHVFEMARSVTVPSVDASRRFIHQDNQDFVVSAYIRRKLDRWSLLEKENHPLHRLHQHLVTRLSATSPSPTVLHSNHPALPTVLGGHKSWLAVNPGHDAEMEPEDTIVNPEGADKVSDCGSSSRPSSKQLKDLENIEKAAAVVEDSTGDAKLLPGVSGPGLSGRSFRHGVERDGTEREAECAEPCGSASKPATGVLACVSSPVFVVHKMTRPRQNESVTSGVSGDDGASSEVKAMDTDDDAQEPEPLNGAASQTSSKPESTEENGILGTVQSATARSLFHLRSSLFENLTHLSDMLKSKSSKAVMMSGTVFRNCPISSCELPVSHETIFLAESEDTNMDDLANQLCAALRAVMREDTAPKVKVRNTKYLLNLAGTTNNIHVALTLELEGVQKCATLGHVIRFSDVRDGQTAGSEEVSTTQMGAVLYLDNIAFHALQLPDVRLLWSEDDRFIEQFSKEGINSLANFSSFKPFSLYPVCFVHDISFWESPQRVFEEADFFEVVREVADDVVTSVTLVDKFDNAAEGKTSRCYRLVFQSHDCALSYINSWKLQSVLRLRVAHQLGVTLR</sequence>
<dbReference type="InterPro" id="IPR045864">
    <property type="entry name" value="aa-tRNA-synth_II/BPL/LPL"/>
</dbReference>
<reference evidence="15 16" key="1">
    <citation type="submission" date="2024-02" db="EMBL/GenBank/DDBJ databases">
        <title>Chromosome-scale genome assembly of the rough periwinkle Littorina saxatilis.</title>
        <authorList>
            <person name="De Jode A."/>
            <person name="Faria R."/>
            <person name="Formenti G."/>
            <person name="Sims Y."/>
            <person name="Smith T.P."/>
            <person name="Tracey A."/>
            <person name="Wood J.M.D."/>
            <person name="Zagrodzka Z.B."/>
            <person name="Johannesson K."/>
            <person name="Butlin R.K."/>
            <person name="Leder E.H."/>
        </authorList>
    </citation>
    <scope>NUCLEOTIDE SEQUENCE [LARGE SCALE GENOMIC DNA]</scope>
    <source>
        <strain evidence="15">Snail1</strain>
        <tissue evidence="15">Muscle</tissue>
    </source>
</reference>
<dbReference type="EC" id="6.1.1.20" evidence="3"/>
<protein>
    <recommendedName>
        <fullName evidence="3">phenylalanine--tRNA ligase</fullName>
        <ecNumber evidence="3">6.1.1.20</ecNumber>
    </recommendedName>
    <alternativeName>
        <fullName evidence="11">Phenylalanyl-tRNA synthetase</fullName>
    </alternativeName>
</protein>
<keyword evidence="4" id="KW-0436">Ligase</keyword>
<dbReference type="InterPro" id="IPR036690">
    <property type="entry name" value="Fdx_antiC-bd_sf"/>
</dbReference>
<evidence type="ECO:0000256" key="4">
    <source>
        <dbReference type="ARBA" id="ARBA00022598"/>
    </source>
</evidence>
<dbReference type="PROSITE" id="PS51447">
    <property type="entry name" value="FDX_ACB"/>
    <property type="match status" value="1"/>
</dbReference>
<accession>A0AAN9B4Z8</accession>
<dbReference type="SUPFAM" id="SSF54991">
    <property type="entry name" value="Anticodon-binding domain of PheRS"/>
    <property type="match status" value="1"/>
</dbReference>
<evidence type="ECO:0000256" key="6">
    <source>
        <dbReference type="ARBA" id="ARBA00022840"/>
    </source>
</evidence>
<dbReference type="Gene3D" id="3.30.70.380">
    <property type="entry name" value="Ferrodoxin-fold anticodon-binding domain"/>
    <property type="match status" value="1"/>
</dbReference>
<evidence type="ECO:0000256" key="8">
    <source>
        <dbReference type="ARBA" id="ARBA00022946"/>
    </source>
</evidence>
<dbReference type="Proteomes" id="UP001374579">
    <property type="component" value="Unassembled WGS sequence"/>
</dbReference>
<evidence type="ECO:0000256" key="9">
    <source>
        <dbReference type="ARBA" id="ARBA00023128"/>
    </source>
</evidence>
<keyword evidence="8" id="KW-0809">Transit peptide</keyword>
<keyword evidence="7" id="KW-0648">Protein biosynthesis</keyword>
<dbReference type="GO" id="GO:0006412">
    <property type="term" value="P:translation"/>
    <property type="evidence" value="ECO:0007669"/>
    <property type="project" value="UniProtKB-KW"/>
</dbReference>
<feature type="compositionally biased region" description="Polar residues" evidence="13">
    <location>
        <begin position="314"/>
        <end position="323"/>
    </location>
</feature>
<comment type="caution">
    <text evidence="15">The sequence shown here is derived from an EMBL/GenBank/DDBJ whole genome shotgun (WGS) entry which is preliminary data.</text>
</comment>
<feature type="region of interest" description="Disordered" evidence="13">
    <location>
        <begin position="305"/>
        <end position="324"/>
    </location>
</feature>
<keyword evidence="6" id="KW-0067">ATP-binding</keyword>
<organism evidence="15 16">
    <name type="scientific">Littorina saxatilis</name>
    <dbReference type="NCBI Taxonomy" id="31220"/>
    <lineage>
        <taxon>Eukaryota</taxon>
        <taxon>Metazoa</taxon>
        <taxon>Spiralia</taxon>
        <taxon>Lophotrochozoa</taxon>
        <taxon>Mollusca</taxon>
        <taxon>Gastropoda</taxon>
        <taxon>Caenogastropoda</taxon>
        <taxon>Littorinimorpha</taxon>
        <taxon>Littorinoidea</taxon>
        <taxon>Littorinidae</taxon>
        <taxon>Littorina</taxon>
    </lineage>
</organism>
<keyword evidence="10" id="KW-0030">Aminoacyl-tRNA synthetase</keyword>
<comment type="catalytic activity">
    <reaction evidence="12">
        <text>tRNA(Phe) + L-phenylalanine + ATP = L-phenylalanyl-tRNA(Phe) + AMP + diphosphate + H(+)</text>
        <dbReference type="Rhea" id="RHEA:19413"/>
        <dbReference type="Rhea" id="RHEA-COMP:9668"/>
        <dbReference type="Rhea" id="RHEA-COMP:9699"/>
        <dbReference type="ChEBI" id="CHEBI:15378"/>
        <dbReference type="ChEBI" id="CHEBI:30616"/>
        <dbReference type="ChEBI" id="CHEBI:33019"/>
        <dbReference type="ChEBI" id="CHEBI:58095"/>
        <dbReference type="ChEBI" id="CHEBI:78442"/>
        <dbReference type="ChEBI" id="CHEBI:78531"/>
        <dbReference type="ChEBI" id="CHEBI:456215"/>
        <dbReference type="EC" id="6.1.1.20"/>
    </reaction>
</comment>
<proteinExistence type="inferred from homology"/>
<evidence type="ECO:0000256" key="7">
    <source>
        <dbReference type="ARBA" id="ARBA00022917"/>
    </source>
</evidence>
<evidence type="ECO:0000313" key="15">
    <source>
        <dbReference type="EMBL" id="KAK7098774.1"/>
    </source>
</evidence>
<dbReference type="GO" id="GO:0070475">
    <property type="term" value="P:rRNA base methylation"/>
    <property type="evidence" value="ECO:0007669"/>
    <property type="project" value="InterPro"/>
</dbReference>
<name>A0AAN9B4Z8_9CAEN</name>
<keyword evidence="9" id="KW-0496">Mitochondrion</keyword>
<dbReference type="AlphaFoldDB" id="A0AAN9B4Z8"/>
<evidence type="ECO:0000256" key="12">
    <source>
        <dbReference type="ARBA" id="ARBA00049255"/>
    </source>
</evidence>
<evidence type="ECO:0000256" key="5">
    <source>
        <dbReference type="ARBA" id="ARBA00022741"/>
    </source>
</evidence>
<evidence type="ECO:0000256" key="3">
    <source>
        <dbReference type="ARBA" id="ARBA00012814"/>
    </source>
</evidence>
<evidence type="ECO:0000259" key="14">
    <source>
        <dbReference type="PROSITE" id="PS51447"/>
    </source>
</evidence>
<dbReference type="InterPro" id="IPR005121">
    <property type="entry name" value="Fdx_antiC-bd"/>
</dbReference>
<comment type="subcellular location">
    <subcellularLocation>
        <location evidence="1">Mitochondrion matrix</location>
    </subcellularLocation>
</comment>
<dbReference type="GO" id="GO:0004826">
    <property type="term" value="F:phenylalanine-tRNA ligase activity"/>
    <property type="evidence" value="ECO:0007669"/>
    <property type="project" value="UniProtKB-EC"/>
</dbReference>
<dbReference type="PANTHER" id="PTHR11538">
    <property type="entry name" value="PHENYLALANYL-TRNA SYNTHETASE"/>
    <property type="match status" value="1"/>
</dbReference>